<name>G8JU15_ERECY</name>
<dbReference type="Gene3D" id="3.30.420.40">
    <property type="match status" value="1"/>
</dbReference>
<sequence length="644" mass="73185">MEKNESEDSEHDRYGVVIDAGSSGSRIYVYKWQDPGYLLEGNTDDNAAILRSVPHIYCNKNWTKKFTPGLSSFQDKPDKAFKGHIKSLLKFSETIIPKDKIKDTPVFIQSTAGMRLVPQHKRDKITEHLCRKIRHDTEFLFHNCEMQVQTIDGETEGLYGWLALNYLKGYFNVYDTSVELHDSYGFMDMGGASTQIAFKPNNEQELQAHSEDVSTIILKSVNGDVQTWQVFAGTWLNFGTNETRKRYLSQLVNLDDHISACNDCENSVSNELTDPCLPKNAKTTFTLDNVTFNVIGSGNYDQCSRYMYPLLAKNKPCKEDSCLFNGVHAPKIDFEKDRFLGVSEYWYTTNDIFKLGGEYNHVEFSMKVKEFCESDWSVLKENNQKGLYNNLDEDLLRDACFKANWVINVLHEGFGFPRLGIDSSKNVDEGANVPKHISFLSADEIDGTEISWTLGKILLYASGMVKVGTKKKVVGLMPSSYRKKLGVKYISGSLSTGSFDSSVQGFMHFSYHVMLLLLVCFVIYVAVVKLRLSQNLNFSGIRNSIHYLQNKFKKIKYNEIPFVDPLCELEEGILSSNRFNVERDGFQFRSRSMLNQSSQKSEEEFSMQDRLASGVVSPALSDGTIRTAFSMADFSKFNRPSSKF</sequence>
<dbReference type="STRING" id="931890.G8JU15"/>
<evidence type="ECO:0000256" key="3">
    <source>
        <dbReference type="PIRSR" id="PIRSR600407-1"/>
    </source>
</evidence>
<keyword evidence="6" id="KW-0812">Transmembrane</keyword>
<keyword evidence="4" id="KW-0547">Nucleotide-binding</keyword>
<evidence type="ECO:0000256" key="6">
    <source>
        <dbReference type="SAM" id="Phobius"/>
    </source>
</evidence>
<evidence type="ECO:0000256" key="1">
    <source>
        <dbReference type="ARBA" id="ARBA00009283"/>
    </source>
</evidence>
<dbReference type="OrthoDB" id="6372431at2759"/>
<organism evidence="7 8">
    <name type="scientific">Eremothecium cymbalariae (strain CBS 270.75 / DBVPG 7215 / KCTC 17166 / NRRL Y-17582)</name>
    <name type="common">Yeast</name>
    <dbReference type="NCBI Taxonomy" id="931890"/>
    <lineage>
        <taxon>Eukaryota</taxon>
        <taxon>Fungi</taxon>
        <taxon>Dikarya</taxon>
        <taxon>Ascomycota</taxon>
        <taxon>Saccharomycotina</taxon>
        <taxon>Saccharomycetes</taxon>
        <taxon>Saccharomycetales</taxon>
        <taxon>Saccharomycetaceae</taxon>
        <taxon>Eremothecium</taxon>
    </lineage>
</organism>
<dbReference type="AlphaFoldDB" id="G8JU15"/>
<dbReference type="GO" id="GO:0004382">
    <property type="term" value="F:GDP phosphatase activity"/>
    <property type="evidence" value="ECO:0007669"/>
    <property type="project" value="TreeGrafter"/>
</dbReference>
<dbReference type="CDD" id="cd24039">
    <property type="entry name" value="ASKHA_NBD_YND1-like"/>
    <property type="match status" value="1"/>
</dbReference>
<dbReference type="EMBL" id="CP002500">
    <property type="protein sequence ID" value="AET39518.1"/>
    <property type="molecule type" value="Genomic_DNA"/>
</dbReference>
<dbReference type="OMA" id="HESIGFM"/>
<reference evidence="8" key="1">
    <citation type="journal article" date="2012" name="G3 (Bethesda)">
        <title>Pichia sorbitophila, an interspecies yeast hybrid reveals early steps of genome resolution following polyploidization.</title>
        <authorList>
            <person name="Leh Louis V."/>
            <person name="Despons L."/>
            <person name="Friedrich A."/>
            <person name="Martin T."/>
            <person name="Durrens P."/>
            <person name="Casaregola S."/>
            <person name="Neuveglise C."/>
            <person name="Fairhead C."/>
            <person name="Marck C."/>
            <person name="Cruz J.A."/>
            <person name="Straub M.L."/>
            <person name="Kugler V."/>
            <person name="Sacerdot C."/>
            <person name="Uzunov Z."/>
            <person name="Thierry A."/>
            <person name="Weiss S."/>
            <person name="Bleykasten C."/>
            <person name="De Montigny J."/>
            <person name="Jacques N."/>
            <person name="Jung P."/>
            <person name="Lemaire M."/>
            <person name="Mallet S."/>
            <person name="Morel G."/>
            <person name="Richard G.F."/>
            <person name="Sarkar A."/>
            <person name="Savel G."/>
            <person name="Schacherer J."/>
            <person name="Seret M.L."/>
            <person name="Talla E."/>
            <person name="Samson G."/>
            <person name="Jubin C."/>
            <person name="Poulain J."/>
            <person name="Vacherie B."/>
            <person name="Barbe V."/>
            <person name="Pelletier E."/>
            <person name="Sherman D.J."/>
            <person name="Westhof E."/>
            <person name="Weissenbach J."/>
            <person name="Baret P.V."/>
            <person name="Wincker P."/>
            <person name="Gaillardin C."/>
            <person name="Dujon B."/>
            <person name="Souciet J.L."/>
        </authorList>
    </citation>
    <scope>NUCLEOTIDE SEQUENCE [LARGE SCALE GENOMIC DNA]</scope>
    <source>
        <strain evidence="8">CBS 270.75 / DBVPG 7215 / KCTC 17166 / NRRL Y-17582</strain>
    </source>
</reference>
<dbReference type="InterPro" id="IPR000407">
    <property type="entry name" value="GDA1_CD39_NTPase"/>
</dbReference>
<evidence type="ECO:0000256" key="5">
    <source>
        <dbReference type="RuleBase" id="RU003833"/>
    </source>
</evidence>
<keyword evidence="2 5" id="KW-0378">Hydrolase</keyword>
<dbReference type="GO" id="GO:0017111">
    <property type="term" value="F:ribonucleoside triphosphate phosphatase activity"/>
    <property type="evidence" value="ECO:0007669"/>
    <property type="project" value="EnsemblFungi"/>
</dbReference>
<comment type="similarity">
    <text evidence="1 5">Belongs to the GDA1/CD39 NTPase family.</text>
</comment>
<proteinExistence type="inferred from homology"/>
<dbReference type="GO" id="GO:0005524">
    <property type="term" value="F:ATP binding"/>
    <property type="evidence" value="ECO:0007669"/>
    <property type="project" value="UniProtKB-KW"/>
</dbReference>
<keyword evidence="4" id="KW-0067">ATP-binding</keyword>
<keyword evidence="6" id="KW-0472">Membrane</keyword>
<dbReference type="PANTHER" id="PTHR11782:SF121">
    <property type="entry name" value="NUCLEOSIDE-DIPHOSPHATASE MIG-23"/>
    <property type="match status" value="1"/>
</dbReference>
<dbReference type="PROSITE" id="PS01238">
    <property type="entry name" value="GDA1_CD39_NTPASE"/>
    <property type="match status" value="1"/>
</dbReference>
<evidence type="ECO:0000256" key="4">
    <source>
        <dbReference type="PIRSR" id="PIRSR600407-2"/>
    </source>
</evidence>
<dbReference type="FunCoup" id="G8JU15">
    <property type="interactions" value="242"/>
</dbReference>
<feature type="transmembrane region" description="Helical" evidence="6">
    <location>
        <begin position="509"/>
        <end position="528"/>
    </location>
</feature>
<dbReference type="Pfam" id="PF01150">
    <property type="entry name" value="GDA1_CD39"/>
    <property type="match status" value="1"/>
</dbReference>
<feature type="active site" description="Proton acceptor" evidence="3">
    <location>
        <position position="156"/>
    </location>
</feature>
<protein>
    <recommendedName>
        <fullName evidence="9">Golgi apyrase</fullName>
    </recommendedName>
</protein>
<dbReference type="HOGENOM" id="CLU_010246_3_3_1"/>
<evidence type="ECO:0008006" key="9">
    <source>
        <dbReference type="Google" id="ProtNLM"/>
    </source>
</evidence>
<feature type="binding site" evidence="4">
    <location>
        <begin position="191"/>
        <end position="195"/>
    </location>
    <ligand>
        <name>ATP</name>
        <dbReference type="ChEBI" id="CHEBI:30616"/>
    </ligand>
</feature>
<evidence type="ECO:0000313" key="7">
    <source>
        <dbReference type="EMBL" id="AET39518.1"/>
    </source>
</evidence>
<keyword evidence="6" id="KW-1133">Transmembrane helix</keyword>
<dbReference type="InParanoid" id="G8JU15"/>
<dbReference type="GeneID" id="11470107"/>
<dbReference type="Gene3D" id="3.30.420.150">
    <property type="entry name" value="Exopolyphosphatase. Domain 2"/>
    <property type="match status" value="1"/>
</dbReference>
<dbReference type="GO" id="GO:0045134">
    <property type="term" value="F:UDP phosphatase activity"/>
    <property type="evidence" value="ECO:0007669"/>
    <property type="project" value="TreeGrafter"/>
</dbReference>
<dbReference type="Proteomes" id="UP000006790">
    <property type="component" value="Chromosome 4"/>
</dbReference>
<dbReference type="KEGG" id="erc:Ecym_4478"/>
<dbReference type="PANTHER" id="PTHR11782">
    <property type="entry name" value="ADENOSINE/GUANOSINE DIPHOSPHATASE"/>
    <property type="match status" value="1"/>
</dbReference>
<gene>
    <name evidence="7" type="ordered locus">Ecym_4478</name>
</gene>
<keyword evidence="8" id="KW-1185">Reference proteome</keyword>
<evidence type="ECO:0000313" key="8">
    <source>
        <dbReference type="Proteomes" id="UP000006790"/>
    </source>
</evidence>
<accession>G8JU15</accession>
<dbReference type="GO" id="GO:0000139">
    <property type="term" value="C:Golgi membrane"/>
    <property type="evidence" value="ECO:0007669"/>
    <property type="project" value="EnsemblFungi"/>
</dbReference>
<dbReference type="GO" id="GO:0046036">
    <property type="term" value="P:CTP metabolic process"/>
    <property type="evidence" value="ECO:0007669"/>
    <property type="project" value="TreeGrafter"/>
</dbReference>
<evidence type="ECO:0000256" key="2">
    <source>
        <dbReference type="ARBA" id="ARBA00022801"/>
    </source>
</evidence>
<dbReference type="GO" id="GO:0006256">
    <property type="term" value="P:UDP catabolic process"/>
    <property type="evidence" value="ECO:0007669"/>
    <property type="project" value="TreeGrafter"/>
</dbReference>
<dbReference type="eggNOG" id="KOG1386">
    <property type="taxonomic scope" value="Eukaryota"/>
</dbReference>
<dbReference type="RefSeq" id="XP_003646335.1">
    <property type="nucleotide sequence ID" value="XM_003646287.1"/>
</dbReference>